<keyword evidence="2" id="KW-1185">Reference proteome</keyword>
<dbReference type="PANTHER" id="PTHR41247">
    <property type="entry name" value="HTH-TYPE TRANSCRIPTIONAL REPRESSOR YCNK"/>
    <property type="match status" value="1"/>
</dbReference>
<dbReference type="Proteomes" id="UP001139414">
    <property type="component" value="Unassembled WGS sequence"/>
</dbReference>
<name>A0A9X1RX26_9FLAO</name>
<comment type="caution">
    <text evidence="1">The sequence shown here is derived from an EMBL/GenBank/DDBJ whole genome shotgun (WGS) entry which is preliminary data.</text>
</comment>
<dbReference type="Pfam" id="PF05573">
    <property type="entry name" value="NosL"/>
    <property type="match status" value="1"/>
</dbReference>
<protein>
    <submittedName>
        <fullName evidence="1">Nitrous oxide reductase accessory protein NosL</fullName>
    </submittedName>
</protein>
<organism evidence="1 2">
    <name type="scientific">Christiangramia sediminis</name>
    <dbReference type="NCBI Taxonomy" id="2881336"/>
    <lineage>
        <taxon>Bacteria</taxon>
        <taxon>Pseudomonadati</taxon>
        <taxon>Bacteroidota</taxon>
        <taxon>Flavobacteriia</taxon>
        <taxon>Flavobacteriales</taxon>
        <taxon>Flavobacteriaceae</taxon>
        <taxon>Christiangramia</taxon>
    </lineage>
</organism>
<accession>A0A9X1RX26</accession>
<gene>
    <name evidence="1" type="ORF">LGQ90_12600</name>
</gene>
<dbReference type="PANTHER" id="PTHR41247:SF1">
    <property type="entry name" value="HTH-TYPE TRANSCRIPTIONAL REPRESSOR YCNK"/>
    <property type="match status" value="1"/>
</dbReference>
<reference evidence="1" key="1">
    <citation type="submission" date="2021-10" db="EMBL/GenBank/DDBJ databases">
        <title>Gramella sp. ASW11-100T, isolated from marine sediment.</title>
        <authorList>
            <person name="Xia C."/>
        </authorList>
    </citation>
    <scope>NUCLEOTIDE SEQUENCE</scope>
    <source>
        <strain evidence="1">ASW11-100</strain>
    </source>
</reference>
<sequence>MGRLIYILLMAVLFTSCEVGPEPIRYGEEGCQYCKMTIVDKQHASELVTNKGKVYKFDAIECMINYKSDNTAKDFELVLVNDYNNPGELIDATFATYLVSEQISSPMGANLSAFGVDDSASRMQSDYSGQLFNWLEIQPYISKN</sequence>
<dbReference type="AlphaFoldDB" id="A0A9X1RX26"/>
<dbReference type="PROSITE" id="PS51257">
    <property type="entry name" value="PROKAR_LIPOPROTEIN"/>
    <property type="match status" value="1"/>
</dbReference>
<dbReference type="InterPro" id="IPR008719">
    <property type="entry name" value="N2O_reductase_NosL"/>
</dbReference>
<dbReference type="RefSeq" id="WP_229341531.1">
    <property type="nucleotide sequence ID" value="NZ_JAJBZG010000005.1"/>
</dbReference>
<proteinExistence type="predicted"/>
<dbReference type="SUPFAM" id="SSF160387">
    <property type="entry name" value="NosL/MerB-like"/>
    <property type="match status" value="1"/>
</dbReference>
<evidence type="ECO:0000313" key="2">
    <source>
        <dbReference type="Proteomes" id="UP001139414"/>
    </source>
</evidence>
<evidence type="ECO:0000313" key="1">
    <source>
        <dbReference type="EMBL" id="MCB7482103.1"/>
    </source>
</evidence>
<dbReference type="EMBL" id="JAJBZG010000005">
    <property type="protein sequence ID" value="MCB7482103.1"/>
    <property type="molecule type" value="Genomic_DNA"/>
</dbReference>